<dbReference type="OrthoDB" id="9778962at2"/>
<dbReference type="EC" id="5.6.2.1" evidence="3"/>
<evidence type="ECO:0000256" key="1">
    <source>
        <dbReference type="ARBA" id="ARBA00000213"/>
    </source>
</evidence>
<feature type="domain" description="DNA topoisomerase IB N-terminal" evidence="9">
    <location>
        <begin position="12"/>
        <end position="60"/>
    </location>
</feature>
<comment type="similarity">
    <text evidence="2">Belongs to the type IB topoisomerase family.</text>
</comment>
<gene>
    <name evidence="10" type="ORF">Ga0061063_1070</name>
</gene>
<dbReference type="Gene3D" id="3.30.66.10">
    <property type="entry name" value="DNA topoisomerase I domain"/>
    <property type="match status" value="1"/>
</dbReference>
<dbReference type="Gene3D" id="3.90.15.10">
    <property type="entry name" value="Topoisomerase I, Chain A, domain 3"/>
    <property type="match status" value="1"/>
</dbReference>
<proteinExistence type="inferred from homology"/>
<evidence type="ECO:0000313" key="10">
    <source>
        <dbReference type="EMBL" id="CUA82205.1"/>
    </source>
</evidence>
<dbReference type="GO" id="GO:0003917">
    <property type="term" value="F:DNA topoisomerase type I (single strand cut, ATP-independent) activity"/>
    <property type="evidence" value="ECO:0007669"/>
    <property type="project" value="UniProtKB-EC"/>
</dbReference>
<dbReference type="Pfam" id="PF01028">
    <property type="entry name" value="Topoisom_I"/>
    <property type="match status" value="1"/>
</dbReference>
<dbReference type="PRINTS" id="PR00416">
    <property type="entry name" value="EUTPISMRASEI"/>
</dbReference>
<evidence type="ECO:0000313" key="11">
    <source>
        <dbReference type="Proteomes" id="UP000243535"/>
    </source>
</evidence>
<dbReference type="InterPro" id="IPR001631">
    <property type="entry name" value="TopoI"/>
</dbReference>
<evidence type="ECO:0000256" key="5">
    <source>
        <dbReference type="ARBA" id="ARBA00023125"/>
    </source>
</evidence>
<dbReference type="InterPro" id="IPR011010">
    <property type="entry name" value="DNA_brk_join_enz"/>
</dbReference>
<dbReference type="InterPro" id="IPR014711">
    <property type="entry name" value="TopoI_cat_a-hlx-sub_euk"/>
</dbReference>
<evidence type="ECO:0000256" key="4">
    <source>
        <dbReference type="ARBA" id="ARBA00023029"/>
    </source>
</evidence>
<reference evidence="11" key="1">
    <citation type="submission" date="2015-08" db="EMBL/GenBank/DDBJ databases">
        <authorList>
            <person name="Varghese N."/>
        </authorList>
    </citation>
    <scope>NUCLEOTIDE SEQUENCE [LARGE SCALE GENOMIC DNA]</scope>
    <source>
        <strain evidence="11">DSM 17901</strain>
    </source>
</reference>
<keyword evidence="11" id="KW-1185">Reference proteome</keyword>
<dbReference type="EMBL" id="CYHA01000002">
    <property type="protein sequence ID" value="CUA82205.1"/>
    <property type="molecule type" value="Genomic_DNA"/>
</dbReference>
<dbReference type="STRING" id="375574.GCA_001418035_00864"/>
<dbReference type="SUPFAM" id="SSF56349">
    <property type="entry name" value="DNA breaking-rejoining enzymes"/>
    <property type="match status" value="1"/>
</dbReference>
<accession>A0A0K6GTW8</accession>
<dbReference type="AlphaFoldDB" id="A0A0K6GTW8"/>
<evidence type="ECO:0000259" key="9">
    <source>
        <dbReference type="Pfam" id="PF21338"/>
    </source>
</evidence>
<feature type="region of interest" description="Disordered" evidence="7">
    <location>
        <begin position="324"/>
        <end position="351"/>
    </location>
</feature>
<sequence>MPGIQRRRCGRGFVYHDASGRRVRDAETLARIRRLAIPPAYTEVWICPDPCGHLQATGRDARGRKQYRYHDDWRALRDEGKFDRMTAFAAVLGRLRRQVDADLRRRGLSRDVLLATLVRLLDTTHIRVGNVAYRRANNSYGLTTLRNRHARIRGHTVELAFRGKSGVRHSLRLTDPRVARIVRRCQELPGQTLFQYLDEEGAVHALGSADVNGYLRHHCRAPFTAKDFRTWHGSVYAFERLAPLRFSTKAEARRQLMGALREVAAHLGNTVAVCRKAYVHPALVDDFLAGRLAEEAARFARLRAAGGLTAAEHQLQAYLEARTAADPPRPQKAAAPSAASQRAVAHQGALR</sequence>
<dbReference type="InterPro" id="IPR049331">
    <property type="entry name" value="Top1B_N_bact"/>
</dbReference>
<dbReference type="GO" id="GO:0003677">
    <property type="term" value="F:DNA binding"/>
    <property type="evidence" value="ECO:0007669"/>
    <property type="project" value="UniProtKB-KW"/>
</dbReference>
<dbReference type="InterPro" id="IPR035447">
    <property type="entry name" value="DNA_topo_I_N_sf"/>
</dbReference>
<dbReference type="Proteomes" id="UP000243535">
    <property type="component" value="Unassembled WGS sequence"/>
</dbReference>
<protein>
    <recommendedName>
        <fullName evidence="3">DNA topoisomerase</fullName>
        <ecNumber evidence="3">5.6.2.1</ecNumber>
    </recommendedName>
</protein>
<evidence type="ECO:0000256" key="7">
    <source>
        <dbReference type="SAM" id="MobiDB-lite"/>
    </source>
</evidence>
<dbReference type="GO" id="GO:0006265">
    <property type="term" value="P:DNA topological change"/>
    <property type="evidence" value="ECO:0007669"/>
    <property type="project" value="InterPro"/>
</dbReference>
<evidence type="ECO:0000256" key="2">
    <source>
        <dbReference type="ARBA" id="ARBA00006645"/>
    </source>
</evidence>
<feature type="compositionally biased region" description="Low complexity" evidence="7">
    <location>
        <begin position="331"/>
        <end position="345"/>
    </location>
</feature>
<organism evidence="10 11">
    <name type="scientific">Gulbenkiania indica</name>
    <dbReference type="NCBI Taxonomy" id="375574"/>
    <lineage>
        <taxon>Bacteria</taxon>
        <taxon>Pseudomonadati</taxon>
        <taxon>Pseudomonadota</taxon>
        <taxon>Betaproteobacteria</taxon>
        <taxon>Neisseriales</taxon>
        <taxon>Chromobacteriaceae</taxon>
        <taxon>Gulbenkiania</taxon>
    </lineage>
</organism>
<dbReference type="Gene3D" id="1.10.132.120">
    <property type="match status" value="1"/>
</dbReference>
<keyword evidence="6 10" id="KW-0413">Isomerase</keyword>
<name>A0A0K6GTW8_9NEIS</name>
<dbReference type="Pfam" id="PF21338">
    <property type="entry name" value="Top1B_N_bact"/>
    <property type="match status" value="1"/>
</dbReference>
<keyword evidence="5" id="KW-0238">DNA-binding</keyword>
<feature type="domain" description="DNA topoisomerase I catalytic core eukaryotic-type" evidence="8">
    <location>
        <begin position="73"/>
        <end position="277"/>
    </location>
</feature>
<dbReference type="InterPro" id="IPR013500">
    <property type="entry name" value="TopoI_cat_euk"/>
</dbReference>
<evidence type="ECO:0000256" key="3">
    <source>
        <dbReference type="ARBA" id="ARBA00012891"/>
    </source>
</evidence>
<dbReference type="RefSeq" id="WP_072242822.1">
    <property type="nucleotide sequence ID" value="NZ_CYHA01000002.1"/>
</dbReference>
<keyword evidence="4" id="KW-0799">Topoisomerase</keyword>
<evidence type="ECO:0000259" key="8">
    <source>
        <dbReference type="Pfam" id="PF01028"/>
    </source>
</evidence>
<dbReference type="PROSITE" id="PS52038">
    <property type="entry name" value="TOPO_IB_2"/>
    <property type="match status" value="1"/>
</dbReference>
<dbReference type="SUPFAM" id="SSF55869">
    <property type="entry name" value="DNA topoisomerase I domain"/>
    <property type="match status" value="1"/>
</dbReference>
<comment type="catalytic activity">
    <reaction evidence="1">
        <text>ATP-independent breakage of single-stranded DNA, followed by passage and rejoining.</text>
        <dbReference type="EC" id="5.6.2.1"/>
    </reaction>
</comment>
<evidence type="ECO:0000256" key="6">
    <source>
        <dbReference type="ARBA" id="ARBA00023235"/>
    </source>
</evidence>